<evidence type="ECO:0000256" key="2">
    <source>
        <dbReference type="SAM" id="Phobius"/>
    </source>
</evidence>
<dbReference type="PANTHER" id="PTHR36819:SF1">
    <property type="entry name" value="REGULATOR OF PHOSPHOLIPASE D SRF1"/>
    <property type="match status" value="1"/>
</dbReference>
<proteinExistence type="predicted"/>
<keyword evidence="2" id="KW-0812">Transmembrane</keyword>
<evidence type="ECO:0008006" key="5">
    <source>
        <dbReference type="Google" id="ProtNLM"/>
    </source>
</evidence>
<evidence type="ECO:0000313" key="3">
    <source>
        <dbReference type="EMBL" id="KAL1843327.1"/>
    </source>
</evidence>
<feature type="region of interest" description="Disordered" evidence="1">
    <location>
        <begin position="1"/>
        <end position="51"/>
    </location>
</feature>
<gene>
    <name evidence="3" type="ORF">VTJ49DRAFT_2144</name>
</gene>
<keyword evidence="2" id="KW-1133">Transmembrane helix</keyword>
<keyword evidence="2" id="KW-0472">Membrane</keyword>
<accession>A0ABR3VN65</accession>
<feature type="transmembrane region" description="Helical" evidence="2">
    <location>
        <begin position="230"/>
        <end position="249"/>
    </location>
</feature>
<dbReference type="InterPro" id="IPR037737">
    <property type="entry name" value="Srf1"/>
</dbReference>
<comment type="caution">
    <text evidence="3">The sequence shown here is derived from an EMBL/GenBank/DDBJ whole genome shotgun (WGS) entry which is preliminary data.</text>
</comment>
<keyword evidence="4" id="KW-1185">Reference proteome</keyword>
<feature type="transmembrane region" description="Helical" evidence="2">
    <location>
        <begin position="310"/>
        <end position="333"/>
    </location>
</feature>
<protein>
    <recommendedName>
        <fullName evidence="5">Regulator of phospholipase D SRF1</fullName>
    </recommendedName>
</protein>
<name>A0ABR3VN65_HUMIN</name>
<feature type="transmembrane region" description="Helical" evidence="2">
    <location>
        <begin position="269"/>
        <end position="290"/>
    </location>
</feature>
<dbReference type="PANTHER" id="PTHR36819">
    <property type="entry name" value="REGULATOR OF PHOSPHOLIPASE D SRF1"/>
    <property type="match status" value="1"/>
</dbReference>
<reference evidence="3 4" key="1">
    <citation type="journal article" date="2024" name="Commun. Biol.">
        <title>Comparative genomic analysis of thermophilic fungi reveals convergent evolutionary adaptations and gene losses.</title>
        <authorList>
            <person name="Steindorff A.S."/>
            <person name="Aguilar-Pontes M.V."/>
            <person name="Robinson A.J."/>
            <person name="Andreopoulos B."/>
            <person name="LaButti K."/>
            <person name="Kuo A."/>
            <person name="Mondo S."/>
            <person name="Riley R."/>
            <person name="Otillar R."/>
            <person name="Haridas S."/>
            <person name="Lipzen A."/>
            <person name="Grimwood J."/>
            <person name="Schmutz J."/>
            <person name="Clum A."/>
            <person name="Reid I.D."/>
            <person name="Moisan M.C."/>
            <person name="Butler G."/>
            <person name="Nguyen T.T.M."/>
            <person name="Dewar K."/>
            <person name="Conant G."/>
            <person name="Drula E."/>
            <person name="Henrissat B."/>
            <person name="Hansel C."/>
            <person name="Singer S."/>
            <person name="Hutchinson M.I."/>
            <person name="de Vries R.P."/>
            <person name="Natvig D.O."/>
            <person name="Powell A.J."/>
            <person name="Tsang A."/>
            <person name="Grigoriev I.V."/>
        </authorList>
    </citation>
    <scope>NUCLEOTIDE SEQUENCE [LARGE SCALE GENOMIC DNA]</scope>
    <source>
        <strain evidence="3 4">CBS 620.91</strain>
    </source>
</reference>
<evidence type="ECO:0000313" key="4">
    <source>
        <dbReference type="Proteomes" id="UP001583172"/>
    </source>
</evidence>
<dbReference type="Proteomes" id="UP001583172">
    <property type="component" value="Unassembled WGS sequence"/>
</dbReference>
<dbReference type="EMBL" id="JAZGSY010000019">
    <property type="protein sequence ID" value="KAL1843327.1"/>
    <property type="molecule type" value="Genomic_DNA"/>
</dbReference>
<feature type="transmembrane region" description="Helical" evidence="2">
    <location>
        <begin position="188"/>
        <end position="210"/>
    </location>
</feature>
<evidence type="ECO:0000256" key="1">
    <source>
        <dbReference type="SAM" id="MobiDB-lite"/>
    </source>
</evidence>
<sequence>MPPAIVNRAPTFANRNPSAPEDQLRALSCPPPPRALAAEHNHTPSPLSRRVSRDGYIHENPAVLGLEGPARTSHARLRKFLRRRDNAERGRKWDHLRSAEPVIVPRFSRAMADSPWRGYVNSSRYGRLPNEESEIVDPDVLEKLQPGFNDPVDLPQLRAAYGGGSDTRRNVLYKRLWHILLRHPLVPLAFRLTVLLTSIVALALAVQIFQIEHRPTEPGAPPPPGHSAELTQAIVAIVVDSVAIPYIGYMTWDEYTGLPLGLRSTTQKISLVLMDLFFIIFKSASTALAFEALVSHNSSDRRTRELSKALAAFQVIGLISWSLNLSVSVFRLVQKLGGGDDGR</sequence>
<organism evidence="3 4">
    <name type="scientific">Humicola insolens</name>
    <name type="common">Soft-rot fungus</name>
    <dbReference type="NCBI Taxonomy" id="85995"/>
    <lineage>
        <taxon>Eukaryota</taxon>
        <taxon>Fungi</taxon>
        <taxon>Dikarya</taxon>
        <taxon>Ascomycota</taxon>
        <taxon>Pezizomycotina</taxon>
        <taxon>Sordariomycetes</taxon>
        <taxon>Sordariomycetidae</taxon>
        <taxon>Sordariales</taxon>
        <taxon>Chaetomiaceae</taxon>
        <taxon>Mycothermus</taxon>
    </lineage>
</organism>